<dbReference type="RefSeq" id="WP_154757096.1">
    <property type="nucleotide sequence ID" value="NZ_WMBA01000016.1"/>
</dbReference>
<evidence type="ECO:0008006" key="4">
    <source>
        <dbReference type="Google" id="ProtNLM"/>
    </source>
</evidence>
<proteinExistence type="predicted"/>
<dbReference type="OrthoDB" id="3556183at2"/>
<accession>A0A6N7YPF6</accession>
<comment type="caution">
    <text evidence="2">The sequence shown here is derived from an EMBL/GenBank/DDBJ whole genome shotgun (WGS) entry which is preliminary data.</text>
</comment>
<dbReference type="Proteomes" id="UP000440096">
    <property type="component" value="Unassembled WGS sequence"/>
</dbReference>
<evidence type="ECO:0000313" key="2">
    <source>
        <dbReference type="EMBL" id="MTD54885.1"/>
    </source>
</evidence>
<reference evidence="2 3" key="1">
    <citation type="submission" date="2019-11" db="EMBL/GenBank/DDBJ databases">
        <title>Draft genome of Amycolatopsis RM579.</title>
        <authorList>
            <person name="Duangmal K."/>
            <person name="Mingma R."/>
        </authorList>
    </citation>
    <scope>NUCLEOTIDE SEQUENCE [LARGE SCALE GENOMIC DNA]</scope>
    <source>
        <strain evidence="2 3">RM579</strain>
    </source>
</reference>
<dbReference type="AlphaFoldDB" id="A0A6N7YPF6"/>
<gene>
    <name evidence="2" type="ORF">GKO32_12985</name>
</gene>
<keyword evidence="1" id="KW-0812">Transmembrane</keyword>
<evidence type="ECO:0000313" key="3">
    <source>
        <dbReference type="Proteomes" id="UP000440096"/>
    </source>
</evidence>
<protein>
    <recommendedName>
        <fullName evidence="4">DUF4190 domain-containing protein</fullName>
    </recommendedName>
</protein>
<dbReference type="EMBL" id="WMBA01000016">
    <property type="protein sequence ID" value="MTD54885.1"/>
    <property type="molecule type" value="Genomic_DNA"/>
</dbReference>
<sequence>MNQPNPYPGGYDQQFYNKQSPRNGLGVSGMVLGIVALVFSFVPVIGVIAWPLSIVGTVLSGVGINYVRTGRADNKGVAIAGLTTSVIALVVCILWVTVFVAAPLGTMSTTR</sequence>
<evidence type="ECO:0000256" key="1">
    <source>
        <dbReference type="SAM" id="Phobius"/>
    </source>
</evidence>
<keyword evidence="1" id="KW-1133">Transmembrane helix</keyword>
<organism evidence="2 3">
    <name type="scientific">Amycolatopsis pithecellobii</name>
    <dbReference type="NCBI Taxonomy" id="664692"/>
    <lineage>
        <taxon>Bacteria</taxon>
        <taxon>Bacillati</taxon>
        <taxon>Actinomycetota</taxon>
        <taxon>Actinomycetes</taxon>
        <taxon>Pseudonocardiales</taxon>
        <taxon>Pseudonocardiaceae</taxon>
        <taxon>Amycolatopsis</taxon>
    </lineage>
</organism>
<feature type="transmembrane region" description="Helical" evidence="1">
    <location>
        <begin position="79"/>
        <end position="102"/>
    </location>
</feature>
<keyword evidence="3" id="KW-1185">Reference proteome</keyword>
<keyword evidence="1" id="KW-0472">Membrane</keyword>
<feature type="transmembrane region" description="Helical" evidence="1">
    <location>
        <begin position="24"/>
        <end position="42"/>
    </location>
</feature>
<name>A0A6N7YPF6_9PSEU</name>